<reference evidence="3 4" key="1">
    <citation type="submission" date="2023-02" db="EMBL/GenBank/DDBJ databases">
        <title>LHISI_Scaffold_Assembly.</title>
        <authorList>
            <person name="Stuart O.P."/>
            <person name="Cleave R."/>
            <person name="Magrath M.J.L."/>
            <person name="Mikheyev A.S."/>
        </authorList>
    </citation>
    <scope>NUCLEOTIDE SEQUENCE [LARGE SCALE GENOMIC DNA]</scope>
    <source>
        <strain evidence="3">Daus_M_001</strain>
        <tissue evidence="3">Leg muscle</tissue>
    </source>
</reference>
<dbReference type="InterPro" id="IPR009057">
    <property type="entry name" value="Homeodomain-like_sf"/>
</dbReference>
<gene>
    <name evidence="3" type="ORF">PR048_008920</name>
</gene>
<name>A0ABQ9HYG4_9NEOP</name>
<keyword evidence="4" id="KW-1185">Reference proteome</keyword>
<proteinExistence type="predicted"/>
<dbReference type="Proteomes" id="UP001159363">
    <property type="component" value="Chromosome 3"/>
</dbReference>
<accession>A0ABQ9HYG4</accession>
<dbReference type="InterPro" id="IPR007889">
    <property type="entry name" value="HTH_Psq"/>
</dbReference>
<feature type="domain" description="HTH psq-type" evidence="2">
    <location>
        <begin position="12"/>
        <end position="46"/>
    </location>
</feature>
<evidence type="ECO:0000259" key="2">
    <source>
        <dbReference type="Pfam" id="PF05225"/>
    </source>
</evidence>
<protein>
    <recommendedName>
        <fullName evidence="2">HTH psq-type domain-containing protein</fullName>
    </recommendedName>
</protein>
<comment type="subcellular location">
    <subcellularLocation>
        <location evidence="1">Nucleus</location>
    </subcellularLocation>
</comment>
<dbReference type="Gene3D" id="1.10.10.60">
    <property type="entry name" value="Homeodomain-like"/>
    <property type="match status" value="1"/>
</dbReference>
<evidence type="ECO:0000313" key="4">
    <source>
        <dbReference type="Proteomes" id="UP001159363"/>
    </source>
</evidence>
<evidence type="ECO:0000313" key="3">
    <source>
        <dbReference type="EMBL" id="KAJ8889421.1"/>
    </source>
</evidence>
<dbReference type="EMBL" id="JARBHB010000003">
    <property type="protein sequence ID" value="KAJ8889421.1"/>
    <property type="molecule type" value="Genomic_DNA"/>
</dbReference>
<comment type="caution">
    <text evidence="3">The sequence shown here is derived from an EMBL/GenBank/DDBJ whole genome shotgun (WGS) entry which is preliminary data.</text>
</comment>
<sequence>MGSKMKLYSSNDLEKALKEVVTGKLSLNVTTKKYNIPRRTLQNRYHGWHVKDHGGQTVFSQHEESLLEECLLLYAEWHFPLDLQDLRFLAKSYLDTKGIVISKFRNNIPGEEWARSFMERHKGQLTQHLANNIKRAHAAVDETVLPKYHQKVSKNLEGLSA</sequence>
<dbReference type="Pfam" id="PF05225">
    <property type="entry name" value="HTH_psq"/>
    <property type="match status" value="1"/>
</dbReference>
<organism evidence="3 4">
    <name type="scientific">Dryococelus australis</name>
    <dbReference type="NCBI Taxonomy" id="614101"/>
    <lineage>
        <taxon>Eukaryota</taxon>
        <taxon>Metazoa</taxon>
        <taxon>Ecdysozoa</taxon>
        <taxon>Arthropoda</taxon>
        <taxon>Hexapoda</taxon>
        <taxon>Insecta</taxon>
        <taxon>Pterygota</taxon>
        <taxon>Neoptera</taxon>
        <taxon>Polyneoptera</taxon>
        <taxon>Phasmatodea</taxon>
        <taxon>Verophasmatodea</taxon>
        <taxon>Anareolatae</taxon>
        <taxon>Phasmatidae</taxon>
        <taxon>Eurycanthinae</taxon>
        <taxon>Dryococelus</taxon>
    </lineage>
</organism>
<evidence type="ECO:0000256" key="1">
    <source>
        <dbReference type="ARBA" id="ARBA00004123"/>
    </source>
</evidence>
<dbReference type="SUPFAM" id="SSF46689">
    <property type="entry name" value="Homeodomain-like"/>
    <property type="match status" value="1"/>
</dbReference>